<keyword evidence="2" id="KW-1185">Reference proteome</keyword>
<name>A0ACB9JZG6_9ASTR</name>
<proteinExistence type="predicted"/>
<evidence type="ECO:0000313" key="2">
    <source>
        <dbReference type="Proteomes" id="UP001056120"/>
    </source>
</evidence>
<gene>
    <name evidence="1" type="ORF">L1987_06920</name>
</gene>
<comment type="caution">
    <text evidence="1">The sequence shown here is derived from an EMBL/GenBank/DDBJ whole genome shotgun (WGS) entry which is preliminary data.</text>
</comment>
<accession>A0ACB9JZG6</accession>
<protein>
    <submittedName>
        <fullName evidence="1">Uncharacterized protein</fullName>
    </submittedName>
</protein>
<organism evidence="1 2">
    <name type="scientific">Smallanthus sonchifolius</name>
    <dbReference type="NCBI Taxonomy" id="185202"/>
    <lineage>
        <taxon>Eukaryota</taxon>
        <taxon>Viridiplantae</taxon>
        <taxon>Streptophyta</taxon>
        <taxon>Embryophyta</taxon>
        <taxon>Tracheophyta</taxon>
        <taxon>Spermatophyta</taxon>
        <taxon>Magnoliopsida</taxon>
        <taxon>eudicotyledons</taxon>
        <taxon>Gunneridae</taxon>
        <taxon>Pentapetalae</taxon>
        <taxon>asterids</taxon>
        <taxon>campanulids</taxon>
        <taxon>Asterales</taxon>
        <taxon>Asteraceae</taxon>
        <taxon>Asteroideae</taxon>
        <taxon>Heliantheae alliance</taxon>
        <taxon>Millerieae</taxon>
        <taxon>Smallanthus</taxon>
    </lineage>
</organism>
<reference evidence="1 2" key="2">
    <citation type="journal article" date="2022" name="Mol. Ecol. Resour.">
        <title>The genomes of chicory, endive, great burdock and yacon provide insights into Asteraceae paleo-polyploidization history and plant inulin production.</title>
        <authorList>
            <person name="Fan W."/>
            <person name="Wang S."/>
            <person name="Wang H."/>
            <person name="Wang A."/>
            <person name="Jiang F."/>
            <person name="Liu H."/>
            <person name="Zhao H."/>
            <person name="Xu D."/>
            <person name="Zhang Y."/>
        </authorList>
    </citation>
    <scope>NUCLEOTIDE SEQUENCE [LARGE SCALE GENOMIC DNA]</scope>
    <source>
        <strain evidence="2">cv. Yunnan</strain>
        <tissue evidence="1">Leaves</tissue>
    </source>
</reference>
<dbReference type="EMBL" id="CM042019">
    <property type="protein sequence ID" value="KAI3825433.1"/>
    <property type="molecule type" value="Genomic_DNA"/>
</dbReference>
<sequence length="138" mass="13550">MDREDDDEVGGDNGGETGGDGDTGGDSGEAGGDGGDSGKTGGDGGTGGDGDTGGDSGEAGGNGGDSESDDDESVSVADSEEPPPEFEIDETDERIKYETVDGQNTLRGYLICENLGVNPNSGGVDGSSSGTTDMMIIL</sequence>
<dbReference type="Proteomes" id="UP001056120">
    <property type="component" value="Linkage Group LG02"/>
</dbReference>
<evidence type="ECO:0000313" key="1">
    <source>
        <dbReference type="EMBL" id="KAI3825433.1"/>
    </source>
</evidence>
<reference evidence="2" key="1">
    <citation type="journal article" date="2022" name="Mol. Ecol. Resour.">
        <title>The genomes of chicory, endive, great burdock and yacon provide insights into Asteraceae palaeo-polyploidization history and plant inulin production.</title>
        <authorList>
            <person name="Fan W."/>
            <person name="Wang S."/>
            <person name="Wang H."/>
            <person name="Wang A."/>
            <person name="Jiang F."/>
            <person name="Liu H."/>
            <person name="Zhao H."/>
            <person name="Xu D."/>
            <person name="Zhang Y."/>
        </authorList>
    </citation>
    <scope>NUCLEOTIDE SEQUENCE [LARGE SCALE GENOMIC DNA]</scope>
    <source>
        <strain evidence="2">cv. Yunnan</strain>
    </source>
</reference>